<organism evidence="3 4">
    <name type="scientific">Colletotrichum musicola</name>
    <dbReference type="NCBI Taxonomy" id="2175873"/>
    <lineage>
        <taxon>Eukaryota</taxon>
        <taxon>Fungi</taxon>
        <taxon>Dikarya</taxon>
        <taxon>Ascomycota</taxon>
        <taxon>Pezizomycotina</taxon>
        <taxon>Sordariomycetes</taxon>
        <taxon>Hypocreomycetidae</taxon>
        <taxon>Glomerellales</taxon>
        <taxon>Glomerellaceae</taxon>
        <taxon>Colletotrichum</taxon>
        <taxon>Colletotrichum orchidearum species complex</taxon>
    </lineage>
</organism>
<feature type="region of interest" description="Disordered" evidence="2">
    <location>
        <begin position="1"/>
        <end position="44"/>
    </location>
</feature>
<dbReference type="CDD" id="cd02440">
    <property type="entry name" value="AdoMet_MTases"/>
    <property type="match status" value="1"/>
</dbReference>
<dbReference type="AlphaFoldDB" id="A0A8H6K960"/>
<protein>
    <submittedName>
        <fullName evidence="3">Methyltransferase domain-containing protein</fullName>
    </submittedName>
</protein>
<dbReference type="Pfam" id="PF13489">
    <property type="entry name" value="Methyltransf_23"/>
    <property type="match status" value="1"/>
</dbReference>
<reference evidence="3" key="1">
    <citation type="journal article" date="2020" name="Phytopathology">
        <title>Genome Sequence Resources of Colletotrichum truncatum, C. plurivorum, C. musicola, and C. sojae: Four Species Pathogenic to Soybean (Glycine max).</title>
        <authorList>
            <person name="Rogerio F."/>
            <person name="Boufleur T.R."/>
            <person name="Ciampi-Guillardi M."/>
            <person name="Sukno S.A."/>
            <person name="Thon M.R."/>
            <person name="Massola Junior N.S."/>
            <person name="Baroncelli R."/>
        </authorList>
    </citation>
    <scope>NUCLEOTIDE SEQUENCE</scope>
    <source>
        <strain evidence="3">LFN0074</strain>
    </source>
</reference>
<gene>
    <name evidence="3" type="ORF">CMUS01_09103</name>
</gene>
<evidence type="ECO:0000256" key="2">
    <source>
        <dbReference type="SAM" id="MobiDB-lite"/>
    </source>
</evidence>
<feature type="compositionally biased region" description="Acidic residues" evidence="2">
    <location>
        <begin position="29"/>
        <end position="38"/>
    </location>
</feature>
<keyword evidence="4" id="KW-1185">Reference proteome</keyword>
<sequence length="338" mass="37674">MAHEIAAGQVAPPTAAEGHGQASDPVDIAADDFTDDSASELGGSIASSTTSISSYIRDYRVENGRTYHRYKDGKYNIPKDESENERLDLQHNLCLLTLDNTLGLAPPNKPDSKVKRVLDVGTGSEIWAVEFGEEHPEAEVIGIDLSPSMPQFVPPNVRFEIEDLEEEWIWSQSFDYIHSGMMNSSVGDWKTYAKNAFDNLTPGGCFEINEIGLFPRSDNGTLPPDSSLSKCINLMYEASIIFGRPYQEPSELVPILESVGFVDVQLSLFEWPSNTWPEDPKYKELGLWNNANLTSGFEALSMGPLTRAHGWTREEVQVLLVDVREDLSNQNIHAYWPM</sequence>
<proteinExistence type="inferred from homology"/>
<dbReference type="SUPFAM" id="SSF53335">
    <property type="entry name" value="S-adenosyl-L-methionine-dependent methyltransferases"/>
    <property type="match status" value="1"/>
</dbReference>
<dbReference type="Gene3D" id="3.40.50.150">
    <property type="entry name" value="Vaccinia Virus protein VP39"/>
    <property type="match status" value="1"/>
</dbReference>
<comment type="caution">
    <text evidence="3">The sequence shown here is derived from an EMBL/GenBank/DDBJ whole genome shotgun (WGS) entry which is preliminary data.</text>
</comment>
<dbReference type="EMBL" id="WIGM01000375">
    <property type="protein sequence ID" value="KAF6827219.1"/>
    <property type="molecule type" value="Genomic_DNA"/>
</dbReference>
<keyword evidence="3" id="KW-0489">Methyltransferase</keyword>
<keyword evidence="3" id="KW-0808">Transferase</keyword>
<dbReference type="GO" id="GO:0032259">
    <property type="term" value="P:methylation"/>
    <property type="evidence" value="ECO:0007669"/>
    <property type="project" value="UniProtKB-KW"/>
</dbReference>
<dbReference type="GO" id="GO:0008168">
    <property type="term" value="F:methyltransferase activity"/>
    <property type="evidence" value="ECO:0007669"/>
    <property type="project" value="UniProtKB-KW"/>
</dbReference>
<dbReference type="PANTHER" id="PTHR43591:SF31">
    <property type="entry name" value="LAEA-LIKE, PUTATIVE (AFU_ORTHOLOGUE AFUA_8G01930)-RELATED"/>
    <property type="match status" value="1"/>
</dbReference>
<dbReference type="PANTHER" id="PTHR43591">
    <property type="entry name" value="METHYLTRANSFERASE"/>
    <property type="match status" value="1"/>
</dbReference>
<dbReference type="InterPro" id="IPR029063">
    <property type="entry name" value="SAM-dependent_MTases_sf"/>
</dbReference>
<dbReference type="Proteomes" id="UP000639643">
    <property type="component" value="Unassembled WGS sequence"/>
</dbReference>
<evidence type="ECO:0000256" key="1">
    <source>
        <dbReference type="ARBA" id="ARBA00038158"/>
    </source>
</evidence>
<comment type="similarity">
    <text evidence="1">Belongs to the methyltransferase superfamily. LaeA methyltransferase family.</text>
</comment>
<accession>A0A8H6K960</accession>
<evidence type="ECO:0000313" key="3">
    <source>
        <dbReference type="EMBL" id="KAF6827219.1"/>
    </source>
</evidence>
<evidence type="ECO:0000313" key="4">
    <source>
        <dbReference type="Proteomes" id="UP000639643"/>
    </source>
</evidence>
<dbReference type="OrthoDB" id="2013972at2759"/>
<name>A0A8H6K960_9PEZI</name>